<protein>
    <recommendedName>
        <fullName evidence="5">DUF3298 domain-containing protein</fullName>
    </recommendedName>
</protein>
<dbReference type="Pfam" id="PF13739">
    <property type="entry name" value="PdaC"/>
    <property type="match status" value="1"/>
</dbReference>
<dbReference type="InterPro" id="IPR037126">
    <property type="entry name" value="PdaC/RsiV-like_sf"/>
</dbReference>
<dbReference type="PROSITE" id="PS51257">
    <property type="entry name" value="PROKAR_LIPOPROTEIN"/>
    <property type="match status" value="1"/>
</dbReference>
<feature type="domain" description="Deacetylase PdaC" evidence="2">
    <location>
        <begin position="59"/>
        <end position="162"/>
    </location>
</feature>
<dbReference type="Gene3D" id="3.90.640.20">
    <property type="entry name" value="Heat-shock cognate protein, ATPase"/>
    <property type="match status" value="1"/>
</dbReference>
<name>A0A1E5T6M0_9BACT</name>
<proteinExistence type="predicted"/>
<keyword evidence="4" id="KW-1185">Reference proteome</keyword>
<dbReference type="Pfam" id="PF11738">
    <property type="entry name" value="DUF3298"/>
    <property type="match status" value="1"/>
</dbReference>
<evidence type="ECO:0000313" key="3">
    <source>
        <dbReference type="EMBL" id="OEK06947.1"/>
    </source>
</evidence>
<dbReference type="RefSeq" id="WP_069834259.1">
    <property type="nucleotide sequence ID" value="NZ_MDGQ01000003.1"/>
</dbReference>
<dbReference type="Gene3D" id="3.30.565.40">
    <property type="entry name" value="Fervidobacterium nodosum Rt17-B1 like"/>
    <property type="match status" value="1"/>
</dbReference>
<gene>
    <name evidence="3" type="ORF">BFP71_04635</name>
</gene>
<dbReference type="EMBL" id="MDGQ01000003">
    <property type="protein sequence ID" value="OEK06947.1"/>
    <property type="molecule type" value="Genomic_DNA"/>
</dbReference>
<dbReference type="Proteomes" id="UP000095552">
    <property type="component" value="Unassembled WGS sequence"/>
</dbReference>
<dbReference type="InterPro" id="IPR021729">
    <property type="entry name" value="DUF3298"/>
</dbReference>
<sequence>MKPYLLTFLAALSLSSCDFGSKSEQNLPIEVPDAIPSYVDYEVERLVGQKGPCATDSLSSQCLEYSVEYPKINGKVPAAVIEKINENIKFNIFEYAFISDKPDSFESLISELSTAYEDVLKDLPEYKASWSMEVNSDIIYQDSAFISVASTIYSYTGGAHPNAYQVYRSYDLATGDPIQLSDILSVGYERELNDAAEIEFRMLKEIPPSQALKVKGYYFENGKFELNDNFAIINKSLIFYFNPFEIAPYAVGPTELELKLTDYVKLIKDTGVLHAYKN</sequence>
<feature type="domain" description="DUF3298" evidence="1">
    <location>
        <begin position="181"/>
        <end position="259"/>
    </location>
</feature>
<dbReference type="OrthoDB" id="594879at2"/>
<evidence type="ECO:0000259" key="1">
    <source>
        <dbReference type="Pfam" id="PF11738"/>
    </source>
</evidence>
<dbReference type="InterPro" id="IPR025303">
    <property type="entry name" value="PdaC"/>
</dbReference>
<evidence type="ECO:0000313" key="4">
    <source>
        <dbReference type="Proteomes" id="UP000095552"/>
    </source>
</evidence>
<accession>A0A1E5T6M0</accession>
<evidence type="ECO:0008006" key="5">
    <source>
        <dbReference type="Google" id="ProtNLM"/>
    </source>
</evidence>
<reference evidence="3 4" key="1">
    <citation type="submission" date="2016-08" db="EMBL/GenBank/DDBJ databases">
        <title>Draft genome of Fabibacter sp. strain SK-8.</title>
        <authorList>
            <person name="Wong S.-K."/>
            <person name="Hamasaki K."/>
            <person name="Yoshizawa S."/>
        </authorList>
    </citation>
    <scope>NUCLEOTIDE SEQUENCE [LARGE SCALE GENOMIC DNA]</scope>
    <source>
        <strain evidence="3 4">SK-8</strain>
    </source>
</reference>
<dbReference type="AlphaFoldDB" id="A0A1E5T6M0"/>
<evidence type="ECO:0000259" key="2">
    <source>
        <dbReference type="Pfam" id="PF13739"/>
    </source>
</evidence>
<organism evidence="3 4">
    <name type="scientific">Roseivirga misakiensis</name>
    <dbReference type="NCBI Taxonomy" id="1563681"/>
    <lineage>
        <taxon>Bacteria</taxon>
        <taxon>Pseudomonadati</taxon>
        <taxon>Bacteroidota</taxon>
        <taxon>Cytophagia</taxon>
        <taxon>Cytophagales</taxon>
        <taxon>Roseivirgaceae</taxon>
        <taxon>Roseivirga</taxon>
    </lineage>
</organism>
<comment type="caution">
    <text evidence="3">The sequence shown here is derived from an EMBL/GenBank/DDBJ whole genome shotgun (WGS) entry which is preliminary data.</text>
</comment>
<dbReference type="STRING" id="1563681.BFP71_04635"/>